<dbReference type="PANTHER" id="PTHR11439">
    <property type="entry name" value="GAG-POL-RELATED RETROTRANSPOSON"/>
    <property type="match status" value="1"/>
</dbReference>
<dbReference type="EMBL" id="QGNW01000552">
    <property type="protein sequence ID" value="RVW68053.1"/>
    <property type="molecule type" value="Genomic_DNA"/>
</dbReference>
<dbReference type="Proteomes" id="UP000288805">
    <property type="component" value="Unassembled WGS sequence"/>
</dbReference>
<protein>
    <submittedName>
        <fullName evidence="1">Retrovirus-related Pol polyprotein from transposon TNT 1-94</fullName>
    </submittedName>
</protein>
<comment type="caution">
    <text evidence="1">The sequence shown here is derived from an EMBL/GenBank/DDBJ whole genome shotgun (WGS) entry which is preliminary data.</text>
</comment>
<dbReference type="CDD" id="cd09272">
    <property type="entry name" value="RNase_HI_RT_Ty1"/>
    <property type="match status" value="1"/>
</dbReference>
<accession>A0A438G760</accession>
<reference evidence="1 2" key="1">
    <citation type="journal article" date="2018" name="PLoS Genet.">
        <title>Population sequencing reveals clonal diversity and ancestral inbreeding in the grapevine cultivar Chardonnay.</title>
        <authorList>
            <person name="Roach M.J."/>
            <person name="Johnson D.L."/>
            <person name="Bohlmann J."/>
            <person name="van Vuuren H.J."/>
            <person name="Jones S.J."/>
            <person name="Pretorius I.S."/>
            <person name="Schmidt S.A."/>
            <person name="Borneman A.R."/>
        </authorList>
    </citation>
    <scope>NUCLEOTIDE SEQUENCE [LARGE SCALE GENOMIC DNA]</scope>
    <source>
        <strain evidence="2">cv. Chardonnay</strain>
        <tissue evidence="1">Leaf</tissue>
    </source>
</reference>
<evidence type="ECO:0000313" key="1">
    <source>
        <dbReference type="EMBL" id="RVW68053.1"/>
    </source>
</evidence>
<proteinExistence type="predicted"/>
<dbReference type="PANTHER" id="PTHR11439:SF491">
    <property type="entry name" value="INTEGRASE CATALYTIC DOMAIN-CONTAINING PROTEIN"/>
    <property type="match status" value="1"/>
</dbReference>
<gene>
    <name evidence="1" type="primary">POLX_2331</name>
    <name evidence="1" type="ORF">CK203_065045</name>
</gene>
<organism evidence="1 2">
    <name type="scientific">Vitis vinifera</name>
    <name type="common">Grape</name>
    <dbReference type="NCBI Taxonomy" id="29760"/>
    <lineage>
        <taxon>Eukaryota</taxon>
        <taxon>Viridiplantae</taxon>
        <taxon>Streptophyta</taxon>
        <taxon>Embryophyta</taxon>
        <taxon>Tracheophyta</taxon>
        <taxon>Spermatophyta</taxon>
        <taxon>Magnoliopsida</taxon>
        <taxon>eudicotyledons</taxon>
        <taxon>Gunneridae</taxon>
        <taxon>Pentapetalae</taxon>
        <taxon>rosids</taxon>
        <taxon>Vitales</taxon>
        <taxon>Vitaceae</taxon>
        <taxon>Viteae</taxon>
        <taxon>Vitis</taxon>
    </lineage>
</organism>
<dbReference type="AlphaFoldDB" id="A0A438G760"/>
<sequence>MAAPPIWNKQFKGTIDLSLPLNLDKTSTSGIYRVTHVCNGVLTTRYCSFRLKFEYSKEGADITSYVDLDYAGDLDKRRSTTCYIFTLFGGPVSWKSQLQSIVALSTIEAEYIAATEAMKEALWLQGLVKELGVLNSVVEIFSDGQSAIQLCKNPVFHERTKHVDVRYHFIRETISSGAMKLEKISTADNPADMATKGLPVSKFSYCLDLVQLMCN</sequence>
<evidence type="ECO:0000313" key="2">
    <source>
        <dbReference type="Proteomes" id="UP000288805"/>
    </source>
</evidence>
<name>A0A438G760_VITVI</name>